<dbReference type="PANTHER" id="PTHR44042">
    <property type="entry name" value="DUPLICATED HOMEODOMAIN-LIKE SUPERFAMILY PROTEIN-RELATED"/>
    <property type="match status" value="1"/>
</dbReference>
<name>A0A835M6Z7_9MAGN</name>
<reference evidence="1 2" key="1">
    <citation type="submission" date="2020-10" db="EMBL/GenBank/DDBJ databases">
        <title>The Coptis chinensis genome and diversification of protoberbering-type alkaloids.</title>
        <authorList>
            <person name="Wang B."/>
            <person name="Shu S."/>
            <person name="Song C."/>
            <person name="Liu Y."/>
        </authorList>
    </citation>
    <scope>NUCLEOTIDE SEQUENCE [LARGE SCALE GENOMIC DNA]</scope>
    <source>
        <strain evidence="1">HL-2020</strain>
        <tissue evidence="1">Leaf</tissue>
    </source>
</reference>
<dbReference type="SUPFAM" id="SSF46689">
    <property type="entry name" value="Homeodomain-like"/>
    <property type="match status" value="1"/>
</dbReference>
<protein>
    <submittedName>
        <fullName evidence="1">Uncharacterized protein</fullName>
    </submittedName>
</protein>
<proteinExistence type="predicted"/>
<dbReference type="EMBL" id="JADFTS010000002">
    <property type="protein sequence ID" value="KAF9618727.1"/>
    <property type="molecule type" value="Genomic_DNA"/>
</dbReference>
<dbReference type="Gene3D" id="1.10.10.60">
    <property type="entry name" value="Homeodomain-like"/>
    <property type="match status" value="1"/>
</dbReference>
<keyword evidence="2" id="KW-1185">Reference proteome</keyword>
<dbReference type="PANTHER" id="PTHR44042:SF41">
    <property type="entry name" value="DUPLICATED HOMEODOMAIN-LIKE SUPERFAMILY PROTEIN-RELATED"/>
    <property type="match status" value="1"/>
</dbReference>
<organism evidence="1 2">
    <name type="scientific">Coptis chinensis</name>
    <dbReference type="NCBI Taxonomy" id="261450"/>
    <lineage>
        <taxon>Eukaryota</taxon>
        <taxon>Viridiplantae</taxon>
        <taxon>Streptophyta</taxon>
        <taxon>Embryophyta</taxon>
        <taxon>Tracheophyta</taxon>
        <taxon>Spermatophyta</taxon>
        <taxon>Magnoliopsida</taxon>
        <taxon>Ranunculales</taxon>
        <taxon>Ranunculaceae</taxon>
        <taxon>Coptidoideae</taxon>
        <taxon>Coptis</taxon>
    </lineage>
</organism>
<gene>
    <name evidence="1" type="ORF">IFM89_002422</name>
</gene>
<evidence type="ECO:0000313" key="1">
    <source>
        <dbReference type="EMBL" id="KAF9618727.1"/>
    </source>
</evidence>
<accession>A0A835M6Z7</accession>
<dbReference type="CDD" id="cd00167">
    <property type="entry name" value="SANT"/>
    <property type="match status" value="1"/>
</dbReference>
<comment type="caution">
    <text evidence="1">The sequence shown here is derived from an EMBL/GenBank/DDBJ whole genome shotgun (WGS) entry which is preliminary data.</text>
</comment>
<dbReference type="InterPro" id="IPR001005">
    <property type="entry name" value="SANT/Myb"/>
</dbReference>
<evidence type="ECO:0000313" key="2">
    <source>
        <dbReference type="Proteomes" id="UP000631114"/>
    </source>
</evidence>
<dbReference type="InterPro" id="IPR009057">
    <property type="entry name" value="Homeodomain-like_sf"/>
</dbReference>
<sequence length="264" mass="30592">MEFRNQCIQPIRDNFQTGSYISSSSYTNVQHPVWTEMDTEVFNKAISELDSDSPTLFEDIMHRLPGKTVTQIVRRYIGDVAHVSNKSKNGRIRDVYVKTRTTAQISTHAQRYFEHLKKNKGKKTGRSVFDIKLEETVTETPNLILIEETPKVIVRDEEIQHEPVSTISNLLPPILASSPSINQIEVETITETLKVNQIDETPEFNLIEERIHPEQVTAATHLLPPSMVYSSRMNHTSRIWQKLSVIWRQSPEQRKLIKYMKHQK</sequence>
<dbReference type="Proteomes" id="UP000631114">
    <property type="component" value="Unassembled WGS sequence"/>
</dbReference>
<dbReference type="AlphaFoldDB" id="A0A835M6Z7"/>